<sequence length="389" mass="43982">MDQLQGPTKTCGCSCIPNCNCNCTCACEDHCVCRLEPCVGNCRARVSRNLVVSIDGTSKQFGVYNTNVVELHGHIDPKAEQHKYYHPGIGSYVPNEGQSAMNRFGEWIGTTIDLAIARNLKVNILEAYKWLSQMYHHGDKIFIFGFSRGAYQARALTAMIERVGLVDRGNESMIPYPILYVHTSICVTGTRGKERKKARRDEIARNFKSTFSRDIRIHFTGVWDTVSSVGIIYGNLLPLTSSAQHICIFRHALALDEQRVRFLPEYVAGSAQGSEITSLDVKEAWFPGTHSDMQFQAGLRLLPRKAGGEWETTDLRRNDIHKSLTGLWKVCEYLPLKHLSFQAFGEHTRQHSFFHRALHRGDGRTIVPGQRVHISVAFKNQKEYIPRAK</sequence>
<dbReference type="PANTHER" id="PTHR33840">
    <property type="match status" value="1"/>
</dbReference>
<evidence type="ECO:0000313" key="2">
    <source>
        <dbReference type="EMBL" id="KAJ7629048.1"/>
    </source>
</evidence>
<protein>
    <recommendedName>
        <fullName evidence="1">T6SS Phospholipase effector Tle1-like catalytic domain-containing protein</fullName>
    </recommendedName>
</protein>
<keyword evidence="3" id="KW-1185">Reference proteome</keyword>
<dbReference type="Proteomes" id="UP001221142">
    <property type="component" value="Unassembled WGS sequence"/>
</dbReference>
<evidence type="ECO:0000313" key="3">
    <source>
        <dbReference type="Proteomes" id="UP001221142"/>
    </source>
</evidence>
<comment type="caution">
    <text evidence="2">The sequence shown here is derived from an EMBL/GenBank/DDBJ whole genome shotgun (WGS) entry which is preliminary data.</text>
</comment>
<name>A0AAD7FNL6_9AGAR</name>
<dbReference type="InterPro" id="IPR018712">
    <property type="entry name" value="Tle1-like_cat"/>
</dbReference>
<gene>
    <name evidence="2" type="ORF">FB45DRAFT_748624</name>
</gene>
<dbReference type="PANTHER" id="PTHR33840:SF2">
    <property type="entry name" value="TLE1 PHOSPHOLIPASE DOMAIN-CONTAINING PROTEIN"/>
    <property type="match status" value="1"/>
</dbReference>
<feature type="domain" description="T6SS Phospholipase effector Tle1-like catalytic" evidence="1">
    <location>
        <begin position="48"/>
        <end position="314"/>
    </location>
</feature>
<accession>A0AAD7FNL6</accession>
<dbReference type="Pfam" id="PF09994">
    <property type="entry name" value="T6SS_Tle1-like_cat"/>
    <property type="match status" value="1"/>
</dbReference>
<feature type="non-terminal residue" evidence="2">
    <location>
        <position position="1"/>
    </location>
</feature>
<dbReference type="EMBL" id="JARKIF010000010">
    <property type="protein sequence ID" value="KAJ7629048.1"/>
    <property type="molecule type" value="Genomic_DNA"/>
</dbReference>
<evidence type="ECO:0000259" key="1">
    <source>
        <dbReference type="Pfam" id="PF09994"/>
    </source>
</evidence>
<dbReference type="AlphaFoldDB" id="A0AAD7FNL6"/>
<proteinExistence type="predicted"/>
<organism evidence="2 3">
    <name type="scientific">Roridomyces roridus</name>
    <dbReference type="NCBI Taxonomy" id="1738132"/>
    <lineage>
        <taxon>Eukaryota</taxon>
        <taxon>Fungi</taxon>
        <taxon>Dikarya</taxon>
        <taxon>Basidiomycota</taxon>
        <taxon>Agaricomycotina</taxon>
        <taxon>Agaricomycetes</taxon>
        <taxon>Agaricomycetidae</taxon>
        <taxon>Agaricales</taxon>
        <taxon>Marasmiineae</taxon>
        <taxon>Mycenaceae</taxon>
        <taxon>Roridomyces</taxon>
    </lineage>
</organism>
<reference evidence="2" key="1">
    <citation type="submission" date="2023-03" db="EMBL/GenBank/DDBJ databases">
        <title>Massive genome expansion in bonnet fungi (Mycena s.s.) driven by repeated elements and novel gene families across ecological guilds.</title>
        <authorList>
            <consortium name="Lawrence Berkeley National Laboratory"/>
            <person name="Harder C.B."/>
            <person name="Miyauchi S."/>
            <person name="Viragh M."/>
            <person name="Kuo A."/>
            <person name="Thoen E."/>
            <person name="Andreopoulos B."/>
            <person name="Lu D."/>
            <person name="Skrede I."/>
            <person name="Drula E."/>
            <person name="Henrissat B."/>
            <person name="Morin E."/>
            <person name="Kohler A."/>
            <person name="Barry K."/>
            <person name="LaButti K."/>
            <person name="Morin E."/>
            <person name="Salamov A."/>
            <person name="Lipzen A."/>
            <person name="Mereny Z."/>
            <person name="Hegedus B."/>
            <person name="Baldrian P."/>
            <person name="Stursova M."/>
            <person name="Weitz H."/>
            <person name="Taylor A."/>
            <person name="Grigoriev I.V."/>
            <person name="Nagy L.G."/>
            <person name="Martin F."/>
            <person name="Kauserud H."/>
        </authorList>
    </citation>
    <scope>NUCLEOTIDE SEQUENCE</scope>
    <source>
        <strain evidence="2">9284</strain>
    </source>
</reference>